<gene>
    <name evidence="1" type="ORF">PAECIP111802_04260</name>
</gene>
<dbReference type="EMBL" id="CAJVCE010000012">
    <property type="protein sequence ID" value="CAG7648598.1"/>
    <property type="molecule type" value="Genomic_DNA"/>
</dbReference>
<dbReference type="RefSeq" id="WP_218100544.1">
    <property type="nucleotide sequence ID" value="NZ_CAJVCE010000012.1"/>
</dbReference>
<comment type="caution">
    <text evidence="1">The sequence shown here is derived from an EMBL/GenBank/DDBJ whole genome shotgun (WGS) entry which is preliminary data.</text>
</comment>
<evidence type="ECO:0000313" key="1">
    <source>
        <dbReference type="EMBL" id="CAG7648598.1"/>
    </source>
</evidence>
<dbReference type="Proteomes" id="UP000730618">
    <property type="component" value="Unassembled WGS sequence"/>
</dbReference>
<protein>
    <submittedName>
        <fullName evidence="1">Uncharacterized protein</fullName>
    </submittedName>
</protein>
<proteinExistence type="predicted"/>
<keyword evidence="2" id="KW-1185">Reference proteome</keyword>
<accession>A0ABN7TNG0</accession>
<sequence>MKLIVRWHRTFKESFHQAESVSDLLQYNDILATRKGNDLYLHFLVDPKGPGVVWKKTIRDGGYADV</sequence>
<evidence type="ECO:0000313" key="2">
    <source>
        <dbReference type="Proteomes" id="UP000730618"/>
    </source>
</evidence>
<name>A0ABN7TNG0_9BACL</name>
<organism evidence="1 2">
    <name type="scientific">Paenibacillus allorhizosphaerae</name>
    <dbReference type="NCBI Taxonomy" id="2849866"/>
    <lineage>
        <taxon>Bacteria</taxon>
        <taxon>Bacillati</taxon>
        <taxon>Bacillota</taxon>
        <taxon>Bacilli</taxon>
        <taxon>Bacillales</taxon>
        <taxon>Paenibacillaceae</taxon>
        <taxon>Paenibacillus</taxon>
    </lineage>
</organism>
<reference evidence="1 2" key="1">
    <citation type="submission" date="2021-06" db="EMBL/GenBank/DDBJ databases">
        <authorList>
            <person name="Criscuolo A."/>
        </authorList>
    </citation>
    <scope>NUCLEOTIDE SEQUENCE [LARGE SCALE GENOMIC DNA]</scope>
    <source>
        <strain evidence="2">CIP 111802</strain>
    </source>
</reference>